<accession>A0A7X3LQU2</accession>
<gene>
    <name evidence="6" type="ORF">GR183_00625</name>
</gene>
<dbReference type="SMART" id="SM00849">
    <property type="entry name" value="Lactamase_B"/>
    <property type="match status" value="1"/>
</dbReference>
<keyword evidence="2" id="KW-0479">Metal-binding</keyword>
<dbReference type="Pfam" id="PF00753">
    <property type="entry name" value="Lactamase_B"/>
    <property type="match status" value="1"/>
</dbReference>
<evidence type="ECO:0000256" key="1">
    <source>
        <dbReference type="ARBA" id="ARBA00001947"/>
    </source>
</evidence>
<dbReference type="PANTHER" id="PTHR46233:SF3">
    <property type="entry name" value="HYDROXYACYLGLUTATHIONE HYDROLASE GLOC"/>
    <property type="match status" value="1"/>
</dbReference>
<keyword evidence="4" id="KW-0862">Zinc</keyword>
<feature type="domain" description="Metallo-beta-lactamase" evidence="5">
    <location>
        <begin position="21"/>
        <end position="202"/>
    </location>
</feature>
<reference evidence="6 7" key="1">
    <citation type="submission" date="2019-12" db="EMBL/GenBank/DDBJ databases">
        <authorList>
            <person name="Li M."/>
        </authorList>
    </citation>
    <scope>NUCLEOTIDE SEQUENCE [LARGE SCALE GENOMIC DNA]</scope>
    <source>
        <strain evidence="6 7">GBMRC 2046</strain>
    </source>
</reference>
<evidence type="ECO:0000256" key="4">
    <source>
        <dbReference type="ARBA" id="ARBA00022833"/>
    </source>
</evidence>
<proteinExistence type="predicted"/>
<dbReference type="InterPro" id="IPR036866">
    <property type="entry name" value="RibonucZ/Hydroxyglut_hydro"/>
</dbReference>
<keyword evidence="3 6" id="KW-0378">Hydrolase</keyword>
<dbReference type="InterPro" id="IPR051453">
    <property type="entry name" value="MBL_Glyoxalase_II"/>
</dbReference>
<dbReference type="Proteomes" id="UP000433101">
    <property type="component" value="Unassembled WGS sequence"/>
</dbReference>
<dbReference type="InterPro" id="IPR001279">
    <property type="entry name" value="Metallo-B-lactamas"/>
</dbReference>
<evidence type="ECO:0000256" key="3">
    <source>
        <dbReference type="ARBA" id="ARBA00022801"/>
    </source>
</evidence>
<keyword evidence="7" id="KW-1185">Reference proteome</keyword>
<dbReference type="AlphaFoldDB" id="A0A7X3LQU2"/>
<dbReference type="RefSeq" id="WP_160773653.1">
    <property type="nucleotide sequence ID" value="NZ_WUMV01000001.1"/>
</dbReference>
<evidence type="ECO:0000313" key="6">
    <source>
        <dbReference type="EMBL" id="MXN63394.1"/>
    </source>
</evidence>
<name>A0A7X3LQU2_9HYPH</name>
<evidence type="ECO:0000259" key="5">
    <source>
        <dbReference type="SMART" id="SM00849"/>
    </source>
</evidence>
<comment type="cofactor">
    <cofactor evidence="1">
        <name>Zn(2+)</name>
        <dbReference type="ChEBI" id="CHEBI:29105"/>
    </cofactor>
</comment>
<protein>
    <submittedName>
        <fullName evidence="6">MBL fold metallo-hydrolase</fullName>
    </submittedName>
</protein>
<dbReference type="SUPFAM" id="SSF56281">
    <property type="entry name" value="Metallo-hydrolase/oxidoreductase"/>
    <property type="match status" value="1"/>
</dbReference>
<dbReference type="GO" id="GO:0046872">
    <property type="term" value="F:metal ion binding"/>
    <property type="evidence" value="ECO:0007669"/>
    <property type="project" value="UniProtKB-KW"/>
</dbReference>
<sequence length="219" mass="23335">MSAAPAEPPIQIVVVPVTPLQQNCSVVFDRKTKVGAVVDPGGDVETIRKAVSQYGVKVEKIVLTHGHVDHVGGAADLAAALGVPVEGPHEDDRKLIAMVSEHGARFGLADAKPVEPDRWLKEGDTVDMAGRTFEVFHCPGHAPGHLVYFDRDLRFAISGDVLFAGGVGRTGDLPFSDHDTLISSIKEKLLPLGDDVAFLPGHGPGSTFGHERQTNPFLK</sequence>
<evidence type="ECO:0000313" key="7">
    <source>
        <dbReference type="Proteomes" id="UP000433101"/>
    </source>
</evidence>
<evidence type="ECO:0000256" key="2">
    <source>
        <dbReference type="ARBA" id="ARBA00022723"/>
    </source>
</evidence>
<dbReference type="PANTHER" id="PTHR46233">
    <property type="entry name" value="HYDROXYACYLGLUTATHIONE HYDROLASE GLOC"/>
    <property type="match status" value="1"/>
</dbReference>
<comment type="caution">
    <text evidence="6">The sequence shown here is derived from an EMBL/GenBank/DDBJ whole genome shotgun (WGS) entry which is preliminary data.</text>
</comment>
<dbReference type="EMBL" id="WUMV01000001">
    <property type="protein sequence ID" value="MXN63394.1"/>
    <property type="molecule type" value="Genomic_DNA"/>
</dbReference>
<dbReference type="Gene3D" id="3.60.15.10">
    <property type="entry name" value="Ribonuclease Z/Hydroxyacylglutathione hydrolase-like"/>
    <property type="match status" value="1"/>
</dbReference>
<organism evidence="6 7">
    <name type="scientific">Stappia sediminis</name>
    <dbReference type="NCBI Taxonomy" id="2692190"/>
    <lineage>
        <taxon>Bacteria</taxon>
        <taxon>Pseudomonadati</taxon>
        <taxon>Pseudomonadota</taxon>
        <taxon>Alphaproteobacteria</taxon>
        <taxon>Hyphomicrobiales</taxon>
        <taxon>Stappiaceae</taxon>
        <taxon>Stappia</taxon>
    </lineage>
</organism>
<dbReference type="GO" id="GO:0016787">
    <property type="term" value="F:hydrolase activity"/>
    <property type="evidence" value="ECO:0007669"/>
    <property type="project" value="UniProtKB-KW"/>
</dbReference>